<name>A0A645F945_9ZZZZ</name>
<protein>
    <submittedName>
        <fullName evidence="1">Uncharacterized protein</fullName>
    </submittedName>
</protein>
<dbReference type="EMBL" id="VSSQ01057080">
    <property type="protein sequence ID" value="MPN10888.1"/>
    <property type="molecule type" value="Genomic_DNA"/>
</dbReference>
<dbReference type="AlphaFoldDB" id="A0A645F945"/>
<comment type="caution">
    <text evidence="1">The sequence shown here is derived from an EMBL/GenBank/DDBJ whole genome shotgun (WGS) entry which is preliminary data.</text>
</comment>
<proteinExistence type="predicted"/>
<evidence type="ECO:0000313" key="1">
    <source>
        <dbReference type="EMBL" id="MPN10888.1"/>
    </source>
</evidence>
<gene>
    <name evidence="1" type="ORF">SDC9_158185</name>
</gene>
<organism evidence="1">
    <name type="scientific">bioreactor metagenome</name>
    <dbReference type="NCBI Taxonomy" id="1076179"/>
    <lineage>
        <taxon>unclassified sequences</taxon>
        <taxon>metagenomes</taxon>
        <taxon>ecological metagenomes</taxon>
    </lineage>
</organism>
<sequence length="88" mass="10528">MRIKDIVCLLRNGFCLGEADLKKRILYLLVLLHVWKMGKYVRLKVLKMKKDLVLQNFMCLEVKKIYPILILFTIYRVGMMLEVMPRLI</sequence>
<reference evidence="1" key="1">
    <citation type="submission" date="2019-08" db="EMBL/GenBank/DDBJ databases">
        <authorList>
            <person name="Kucharzyk K."/>
            <person name="Murdoch R.W."/>
            <person name="Higgins S."/>
            <person name="Loffler F."/>
        </authorList>
    </citation>
    <scope>NUCLEOTIDE SEQUENCE</scope>
</reference>
<accession>A0A645F945</accession>